<name>A0ACB8RY72_9AGAM</name>
<organism evidence="1 2">
    <name type="scientific">Auriscalpium vulgare</name>
    <dbReference type="NCBI Taxonomy" id="40419"/>
    <lineage>
        <taxon>Eukaryota</taxon>
        <taxon>Fungi</taxon>
        <taxon>Dikarya</taxon>
        <taxon>Basidiomycota</taxon>
        <taxon>Agaricomycotina</taxon>
        <taxon>Agaricomycetes</taxon>
        <taxon>Russulales</taxon>
        <taxon>Auriscalpiaceae</taxon>
        <taxon>Auriscalpium</taxon>
    </lineage>
</organism>
<dbReference type="Proteomes" id="UP000814033">
    <property type="component" value="Unassembled WGS sequence"/>
</dbReference>
<keyword evidence="2" id="KW-1185">Reference proteome</keyword>
<reference evidence="1" key="1">
    <citation type="submission" date="2021-02" db="EMBL/GenBank/DDBJ databases">
        <authorList>
            <consortium name="DOE Joint Genome Institute"/>
            <person name="Ahrendt S."/>
            <person name="Looney B.P."/>
            <person name="Miyauchi S."/>
            <person name="Morin E."/>
            <person name="Drula E."/>
            <person name="Courty P.E."/>
            <person name="Chicoki N."/>
            <person name="Fauchery L."/>
            <person name="Kohler A."/>
            <person name="Kuo A."/>
            <person name="Labutti K."/>
            <person name="Pangilinan J."/>
            <person name="Lipzen A."/>
            <person name="Riley R."/>
            <person name="Andreopoulos W."/>
            <person name="He G."/>
            <person name="Johnson J."/>
            <person name="Barry K.W."/>
            <person name="Grigoriev I.V."/>
            <person name="Nagy L."/>
            <person name="Hibbett D."/>
            <person name="Henrissat B."/>
            <person name="Matheny P.B."/>
            <person name="Labbe J."/>
            <person name="Martin F."/>
        </authorList>
    </citation>
    <scope>NUCLEOTIDE SEQUENCE</scope>
    <source>
        <strain evidence="1">FP105234-sp</strain>
    </source>
</reference>
<reference evidence="1" key="2">
    <citation type="journal article" date="2022" name="New Phytol.">
        <title>Evolutionary transition to the ectomycorrhizal habit in the genomes of a hyperdiverse lineage of mushroom-forming fungi.</title>
        <authorList>
            <person name="Looney B."/>
            <person name="Miyauchi S."/>
            <person name="Morin E."/>
            <person name="Drula E."/>
            <person name="Courty P.E."/>
            <person name="Kohler A."/>
            <person name="Kuo A."/>
            <person name="LaButti K."/>
            <person name="Pangilinan J."/>
            <person name="Lipzen A."/>
            <person name="Riley R."/>
            <person name="Andreopoulos W."/>
            <person name="He G."/>
            <person name="Johnson J."/>
            <person name="Nolan M."/>
            <person name="Tritt A."/>
            <person name="Barry K.W."/>
            <person name="Grigoriev I.V."/>
            <person name="Nagy L.G."/>
            <person name="Hibbett D."/>
            <person name="Henrissat B."/>
            <person name="Matheny P.B."/>
            <person name="Labbe J."/>
            <person name="Martin F.M."/>
        </authorList>
    </citation>
    <scope>NUCLEOTIDE SEQUENCE</scope>
    <source>
        <strain evidence="1">FP105234-sp</strain>
    </source>
</reference>
<protein>
    <submittedName>
        <fullName evidence="1">Uncharacterized protein</fullName>
    </submittedName>
</protein>
<proteinExistence type="predicted"/>
<accession>A0ACB8RY72</accession>
<gene>
    <name evidence="1" type="ORF">FA95DRAFT_1604734</name>
</gene>
<dbReference type="EMBL" id="MU275878">
    <property type="protein sequence ID" value="KAI0049061.1"/>
    <property type="molecule type" value="Genomic_DNA"/>
</dbReference>
<comment type="caution">
    <text evidence="1">The sequence shown here is derived from an EMBL/GenBank/DDBJ whole genome shotgun (WGS) entry which is preliminary data.</text>
</comment>
<evidence type="ECO:0000313" key="2">
    <source>
        <dbReference type="Proteomes" id="UP000814033"/>
    </source>
</evidence>
<evidence type="ECO:0000313" key="1">
    <source>
        <dbReference type="EMBL" id="KAI0049061.1"/>
    </source>
</evidence>
<sequence length="213" mass="22761">MARTRDPPRDKTADQPAATRTPHPPRAGPSHVPDKPAPPDPPPQETVPAPPPAKRRKLRAKKKDESAEDPTWCDQCKKRFNRPWDLTRHLRSQAHGGDGRECWFCGKRMSRADAVLRHQRMDVECMRIQAGHVKQDSDDTADGAGGAGDVAAEGASVAGEGDGEAGGGQAKDGDVEMADGRPAKGPRAGAASDEDEVDELADDDYMDEGGAEA</sequence>